<feature type="domain" description="RNA polymerase sigma factor 70 region 4 type 2" evidence="6">
    <location>
        <begin position="105"/>
        <end position="157"/>
    </location>
</feature>
<dbReference type="CDD" id="cd06171">
    <property type="entry name" value="Sigma70_r4"/>
    <property type="match status" value="1"/>
</dbReference>
<proteinExistence type="inferred from homology"/>
<dbReference type="InterPro" id="IPR039425">
    <property type="entry name" value="RNA_pol_sigma-70-like"/>
</dbReference>
<dbReference type="NCBIfam" id="TIGR02937">
    <property type="entry name" value="sigma70-ECF"/>
    <property type="match status" value="1"/>
</dbReference>
<keyword evidence="8" id="KW-1185">Reference proteome</keyword>
<dbReference type="GO" id="GO:0016987">
    <property type="term" value="F:sigma factor activity"/>
    <property type="evidence" value="ECO:0007669"/>
    <property type="project" value="UniProtKB-KW"/>
</dbReference>
<keyword evidence="2" id="KW-0805">Transcription regulation</keyword>
<dbReference type="RefSeq" id="WP_119883788.1">
    <property type="nucleotide sequence ID" value="NZ_CP032418.1"/>
</dbReference>
<keyword evidence="3" id="KW-0731">Sigma factor</keyword>
<dbReference type="InterPro" id="IPR013325">
    <property type="entry name" value="RNA_pol_sigma_r2"/>
</dbReference>
<evidence type="ECO:0000256" key="2">
    <source>
        <dbReference type="ARBA" id="ARBA00023015"/>
    </source>
</evidence>
<dbReference type="Pfam" id="PF04542">
    <property type="entry name" value="Sigma70_r2"/>
    <property type="match status" value="1"/>
</dbReference>
<dbReference type="SUPFAM" id="SSF88659">
    <property type="entry name" value="Sigma3 and sigma4 domains of RNA polymerase sigma factors"/>
    <property type="match status" value="1"/>
</dbReference>
<gene>
    <name evidence="7" type="ORF">D3873_09365</name>
</gene>
<keyword evidence="4" id="KW-0804">Transcription</keyword>
<dbReference type="Gene3D" id="1.10.10.10">
    <property type="entry name" value="Winged helix-like DNA-binding domain superfamily/Winged helix DNA-binding domain"/>
    <property type="match status" value="1"/>
</dbReference>
<reference evidence="8" key="1">
    <citation type="submission" date="2018-09" db="EMBL/GenBank/DDBJ databases">
        <authorList>
            <person name="Zhu H."/>
        </authorList>
    </citation>
    <scope>NUCLEOTIDE SEQUENCE [LARGE SCALE GENOMIC DNA]</scope>
    <source>
        <strain evidence="8">K2R23-3</strain>
    </source>
</reference>
<name>A0A385YUB5_9BACL</name>
<comment type="similarity">
    <text evidence="1">Belongs to the sigma-70 factor family. ECF subfamily.</text>
</comment>
<evidence type="ECO:0000259" key="6">
    <source>
        <dbReference type="Pfam" id="PF08281"/>
    </source>
</evidence>
<dbReference type="Gene3D" id="1.10.1740.10">
    <property type="match status" value="1"/>
</dbReference>
<dbReference type="PANTHER" id="PTHR43133:SF51">
    <property type="entry name" value="RNA POLYMERASE SIGMA FACTOR"/>
    <property type="match status" value="1"/>
</dbReference>
<evidence type="ECO:0000256" key="3">
    <source>
        <dbReference type="ARBA" id="ARBA00023082"/>
    </source>
</evidence>
<dbReference type="KEGG" id="paek:D3873_09365"/>
<dbReference type="InterPro" id="IPR014284">
    <property type="entry name" value="RNA_pol_sigma-70_dom"/>
</dbReference>
<dbReference type="GO" id="GO:0003677">
    <property type="term" value="F:DNA binding"/>
    <property type="evidence" value="ECO:0007669"/>
    <property type="project" value="InterPro"/>
</dbReference>
<dbReference type="PANTHER" id="PTHR43133">
    <property type="entry name" value="RNA POLYMERASE ECF-TYPE SIGMA FACTO"/>
    <property type="match status" value="1"/>
</dbReference>
<dbReference type="OrthoDB" id="9782703at2"/>
<evidence type="ECO:0000259" key="5">
    <source>
        <dbReference type="Pfam" id="PF04542"/>
    </source>
</evidence>
<dbReference type="EMBL" id="CP032418">
    <property type="protein sequence ID" value="AYC30071.1"/>
    <property type="molecule type" value="Genomic_DNA"/>
</dbReference>
<dbReference type="Pfam" id="PF08281">
    <property type="entry name" value="Sigma70_r4_2"/>
    <property type="match status" value="1"/>
</dbReference>
<feature type="domain" description="RNA polymerase sigma-70 region 2" evidence="5">
    <location>
        <begin position="20"/>
        <end position="87"/>
    </location>
</feature>
<dbReference type="AlphaFoldDB" id="A0A385YUB5"/>
<protein>
    <submittedName>
        <fullName evidence="7">Sigma-70 family RNA polymerase sigma factor</fullName>
    </submittedName>
</protein>
<evidence type="ECO:0000313" key="7">
    <source>
        <dbReference type="EMBL" id="AYC30071.1"/>
    </source>
</evidence>
<evidence type="ECO:0000256" key="4">
    <source>
        <dbReference type="ARBA" id="ARBA00023163"/>
    </source>
</evidence>
<sequence length="171" mass="20455">MELDEIKRAIDGDDEAFLTLFSTYQVDLYKTALAFLRNEHDAVEAIQEVTYRAYKKIHTVKEPSYAKTWLIRIMINYCQDQIKRKKRFRFLLPSDERHVTPSNRLEIQELLQTLRPKDQELIYLKYILEVPIKEIAVVKNLPEGTVKSRLHRIVRELRETHGWKEESPHVY</sequence>
<dbReference type="InterPro" id="IPR007627">
    <property type="entry name" value="RNA_pol_sigma70_r2"/>
</dbReference>
<evidence type="ECO:0000313" key="8">
    <source>
        <dbReference type="Proteomes" id="UP000265725"/>
    </source>
</evidence>
<dbReference type="InterPro" id="IPR013324">
    <property type="entry name" value="RNA_pol_sigma_r3/r4-like"/>
</dbReference>
<dbReference type="Proteomes" id="UP000265725">
    <property type="component" value="Chromosome"/>
</dbReference>
<dbReference type="GO" id="GO:0006352">
    <property type="term" value="P:DNA-templated transcription initiation"/>
    <property type="evidence" value="ECO:0007669"/>
    <property type="project" value="InterPro"/>
</dbReference>
<dbReference type="InterPro" id="IPR013249">
    <property type="entry name" value="RNA_pol_sigma70_r4_t2"/>
</dbReference>
<dbReference type="SUPFAM" id="SSF88946">
    <property type="entry name" value="Sigma2 domain of RNA polymerase sigma factors"/>
    <property type="match status" value="1"/>
</dbReference>
<organism evidence="7 8">
    <name type="scientific">Paenisporosarcina cavernae</name>
    <dbReference type="NCBI Taxonomy" id="2320858"/>
    <lineage>
        <taxon>Bacteria</taxon>
        <taxon>Bacillati</taxon>
        <taxon>Bacillota</taxon>
        <taxon>Bacilli</taxon>
        <taxon>Bacillales</taxon>
        <taxon>Caryophanaceae</taxon>
        <taxon>Paenisporosarcina</taxon>
    </lineage>
</organism>
<accession>A0A385YUB5</accession>
<dbReference type="InterPro" id="IPR036388">
    <property type="entry name" value="WH-like_DNA-bd_sf"/>
</dbReference>
<evidence type="ECO:0000256" key="1">
    <source>
        <dbReference type="ARBA" id="ARBA00010641"/>
    </source>
</evidence>